<dbReference type="EMBL" id="GBRH01250388">
    <property type="protein sequence ID" value="JAD47507.1"/>
    <property type="molecule type" value="Transcribed_RNA"/>
</dbReference>
<organism evidence="1">
    <name type="scientific">Arundo donax</name>
    <name type="common">Giant reed</name>
    <name type="synonym">Donax arundinaceus</name>
    <dbReference type="NCBI Taxonomy" id="35708"/>
    <lineage>
        <taxon>Eukaryota</taxon>
        <taxon>Viridiplantae</taxon>
        <taxon>Streptophyta</taxon>
        <taxon>Embryophyta</taxon>
        <taxon>Tracheophyta</taxon>
        <taxon>Spermatophyta</taxon>
        <taxon>Magnoliopsida</taxon>
        <taxon>Liliopsida</taxon>
        <taxon>Poales</taxon>
        <taxon>Poaceae</taxon>
        <taxon>PACMAD clade</taxon>
        <taxon>Arundinoideae</taxon>
        <taxon>Arundineae</taxon>
        <taxon>Arundo</taxon>
    </lineage>
</organism>
<reference evidence="1" key="1">
    <citation type="submission" date="2014-09" db="EMBL/GenBank/DDBJ databases">
        <authorList>
            <person name="Magalhaes I.L.F."/>
            <person name="Oliveira U."/>
            <person name="Santos F.R."/>
            <person name="Vidigal T.H.D.A."/>
            <person name="Brescovit A.D."/>
            <person name="Santos A.J."/>
        </authorList>
    </citation>
    <scope>NUCLEOTIDE SEQUENCE</scope>
    <source>
        <tissue evidence="1">Shoot tissue taken approximately 20 cm above the soil surface</tissue>
    </source>
</reference>
<name>A0A0A9AK94_ARUDO</name>
<reference evidence="1" key="2">
    <citation type="journal article" date="2015" name="Data Brief">
        <title>Shoot transcriptome of the giant reed, Arundo donax.</title>
        <authorList>
            <person name="Barrero R.A."/>
            <person name="Guerrero F.D."/>
            <person name="Moolhuijzen P."/>
            <person name="Goolsby J.A."/>
            <person name="Tidwell J."/>
            <person name="Bellgard S.E."/>
            <person name="Bellgard M.I."/>
        </authorList>
    </citation>
    <scope>NUCLEOTIDE SEQUENCE</scope>
    <source>
        <tissue evidence="1">Shoot tissue taken approximately 20 cm above the soil surface</tissue>
    </source>
</reference>
<proteinExistence type="predicted"/>
<evidence type="ECO:0000313" key="1">
    <source>
        <dbReference type="EMBL" id="JAD47507.1"/>
    </source>
</evidence>
<protein>
    <submittedName>
        <fullName evidence="1">Uncharacterized protein</fullName>
    </submittedName>
</protein>
<accession>A0A0A9AK94</accession>
<sequence>MLLKLSVPSTTIRTYLFRTRVSVKCLASLPNLSGGTSVEAADAASLCAVVSCAGVPSESSPFAPSAVPSVSATTVGAEGRLPMDGACTPATYICTYWKLGSK</sequence>
<dbReference type="AlphaFoldDB" id="A0A0A9AK94"/>